<dbReference type="Proteomes" id="UP000061382">
    <property type="component" value="Chromosome"/>
</dbReference>
<feature type="domain" description="PhoD-like phosphatase metallophosphatase" evidence="1">
    <location>
        <begin position="157"/>
        <end position="555"/>
    </location>
</feature>
<name>A0A0P0CS00_9BACT</name>
<dbReference type="AlphaFoldDB" id="A0A0P0CS00"/>
<accession>A0A0P0CS00</accession>
<dbReference type="Pfam" id="PF16655">
    <property type="entry name" value="PhoD_N"/>
    <property type="match status" value="1"/>
</dbReference>
<dbReference type="RefSeq" id="WP_062544776.1">
    <property type="nucleotide sequence ID" value="NZ_CP012643.1"/>
</dbReference>
<dbReference type="PROSITE" id="PS51318">
    <property type="entry name" value="TAT"/>
    <property type="match status" value="1"/>
</dbReference>
<dbReference type="PATRIC" id="fig|512763.3.peg.3558"/>
<dbReference type="InterPro" id="IPR032093">
    <property type="entry name" value="PhoD_N"/>
</dbReference>
<dbReference type="InterPro" id="IPR038607">
    <property type="entry name" value="PhoD-like_sf"/>
</dbReference>
<keyword evidence="4" id="KW-1185">Reference proteome</keyword>
<dbReference type="InterPro" id="IPR052900">
    <property type="entry name" value="Phospholipid_Metab_Enz"/>
</dbReference>
<evidence type="ECO:0000313" key="3">
    <source>
        <dbReference type="EMBL" id="ALJ00222.1"/>
    </source>
</evidence>
<dbReference type="OrthoDB" id="9763616at2"/>
<dbReference type="Pfam" id="PF09423">
    <property type="entry name" value="PhoD"/>
    <property type="match status" value="1"/>
</dbReference>
<dbReference type="Gene3D" id="3.60.21.70">
    <property type="entry name" value="PhoD-like phosphatase"/>
    <property type="match status" value="1"/>
</dbReference>
<dbReference type="InterPro" id="IPR029052">
    <property type="entry name" value="Metallo-depent_PP-like"/>
</dbReference>
<evidence type="ECO:0000259" key="2">
    <source>
        <dbReference type="Pfam" id="PF16655"/>
    </source>
</evidence>
<proteinExistence type="predicted"/>
<organism evidence="3 4">
    <name type="scientific">Rufibacter tibetensis</name>
    <dbReference type="NCBI Taxonomy" id="512763"/>
    <lineage>
        <taxon>Bacteria</taxon>
        <taxon>Pseudomonadati</taxon>
        <taxon>Bacteroidota</taxon>
        <taxon>Cytophagia</taxon>
        <taxon>Cytophagales</taxon>
        <taxon>Hymenobacteraceae</taxon>
        <taxon>Rufibacter</taxon>
    </lineage>
</organism>
<dbReference type="PANTHER" id="PTHR43606">
    <property type="entry name" value="PHOSPHATASE, PUTATIVE (AFU_ORTHOLOGUE AFUA_6G08710)-RELATED"/>
    <property type="match status" value="1"/>
</dbReference>
<feature type="domain" description="Phospholipase D N-terminal" evidence="2">
    <location>
        <begin position="54"/>
        <end position="145"/>
    </location>
</feature>
<evidence type="ECO:0000259" key="1">
    <source>
        <dbReference type="Pfam" id="PF09423"/>
    </source>
</evidence>
<dbReference type="KEGG" id="rti:DC20_16165"/>
<dbReference type="CDD" id="cd07389">
    <property type="entry name" value="MPP_PhoD"/>
    <property type="match status" value="1"/>
</dbReference>
<dbReference type="InterPro" id="IPR006311">
    <property type="entry name" value="TAT_signal"/>
</dbReference>
<protein>
    <submittedName>
        <fullName evidence="3">Alkaline phosphatase</fullName>
    </submittedName>
</protein>
<dbReference type="PANTHER" id="PTHR43606:SF2">
    <property type="entry name" value="ALKALINE PHOSPHATASE FAMILY PROTEIN (AFU_ORTHOLOGUE AFUA_5G03860)"/>
    <property type="match status" value="1"/>
</dbReference>
<dbReference type="STRING" id="512763.DC20_16165"/>
<dbReference type="InterPro" id="IPR018946">
    <property type="entry name" value="PhoD-like_MPP"/>
</dbReference>
<dbReference type="SUPFAM" id="SSF56300">
    <property type="entry name" value="Metallo-dependent phosphatases"/>
    <property type="match status" value="1"/>
</dbReference>
<gene>
    <name evidence="3" type="ORF">DC20_16165</name>
</gene>
<sequence length="577" mass="63893">MEKHKSLSYLSRRSFLRNSVIAATGVVLLPSALISCSDDETGLDPQGDFGFFEGVASFDPTQDKVILWTRYTAATNETGKPVILLDVATDRTFSKVVVSESVEIDTASDNTVNVDVSNLSSNTRYYYRFRNERTGATSVVGETKTLPKVGEATEVRMAVVSCANFQSGLFNVYGAVAESNADFVVHLGDYIYEYAIGGYGSNALTASLGREHQPEGEILRLEDYRARYRQYRGDEQLQKAHQLKPFICVWDDHEITNNAYKDGAQNHQPNEGDYSTRKLTALQVWHEYLPARVNDNAKIYRSFEVAGIVNLMMLDTRIVGRDKQLEYGNFLTQTGINEAAFLAAWQNPSRTILGTEQRSWLMSRLAASQARWQVLGSQVLMGKMFIPTELLLMTAQIAASNPTPELFLRFNTLVAQLVAIKTRILQGDPTVTSAERARVETVLPYNLDAWDGYPVEREMVFAAAAGKDLISLAGDTHNAWHSQLTDASRRKIGVEFATPSVTSPGFEAIFGNSPQVIAGVEQSFALLIDDLEYLNASQRGFMLVTFSNNNAQADWRYVGTVSSKTTATTSGRTATEV</sequence>
<dbReference type="EMBL" id="CP012643">
    <property type="protein sequence ID" value="ALJ00222.1"/>
    <property type="molecule type" value="Genomic_DNA"/>
</dbReference>
<dbReference type="Gene3D" id="2.60.40.380">
    <property type="entry name" value="Purple acid phosphatase-like, N-terminal"/>
    <property type="match status" value="1"/>
</dbReference>
<reference evidence="3 4" key="1">
    <citation type="submission" date="2015-08" db="EMBL/GenBank/DDBJ databases">
        <title>Complete genome sequence of Rufibacter tibetensis strain 1351t, a radiation-resistant bacterium from tibet plateau.</title>
        <authorList>
            <person name="Dai J."/>
        </authorList>
    </citation>
    <scope>NUCLEOTIDE SEQUENCE [LARGE SCALE GENOMIC DNA]</scope>
    <source>
        <strain evidence="3 4">1351</strain>
    </source>
</reference>
<evidence type="ECO:0000313" key="4">
    <source>
        <dbReference type="Proteomes" id="UP000061382"/>
    </source>
</evidence>